<dbReference type="Gene3D" id="3.30.710.10">
    <property type="entry name" value="Potassium Channel Kv1.1, Chain A"/>
    <property type="match status" value="1"/>
</dbReference>
<name>A0A0C9T3U4_PLICR</name>
<reference evidence="3 4" key="1">
    <citation type="submission" date="2014-06" db="EMBL/GenBank/DDBJ databases">
        <title>Evolutionary Origins and Diversification of the Mycorrhizal Mutualists.</title>
        <authorList>
            <consortium name="DOE Joint Genome Institute"/>
            <consortium name="Mycorrhizal Genomics Consortium"/>
            <person name="Kohler A."/>
            <person name="Kuo A."/>
            <person name="Nagy L.G."/>
            <person name="Floudas D."/>
            <person name="Copeland A."/>
            <person name="Barry K.W."/>
            <person name="Cichocki N."/>
            <person name="Veneault-Fourrey C."/>
            <person name="LaButti K."/>
            <person name="Lindquist E.A."/>
            <person name="Lipzen A."/>
            <person name="Lundell T."/>
            <person name="Morin E."/>
            <person name="Murat C."/>
            <person name="Riley R."/>
            <person name="Ohm R."/>
            <person name="Sun H."/>
            <person name="Tunlid A."/>
            <person name="Henrissat B."/>
            <person name="Grigoriev I.V."/>
            <person name="Hibbett D.S."/>
            <person name="Martin F."/>
        </authorList>
    </citation>
    <scope>NUCLEOTIDE SEQUENCE [LARGE SCALE GENOMIC DNA]</scope>
    <source>
        <strain evidence="3 4">FD-325 SS-3</strain>
    </source>
</reference>
<dbReference type="SUPFAM" id="SSF54695">
    <property type="entry name" value="POZ domain"/>
    <property type="match status" value="1"/>
</dbReference>
<gene>
    <name evidence="3" type="ORF">PLICRDRAFT_58140</name>
</gene>
<dbReference type="AlphaFoldDB" id="A0A0C9T3U4"/>
<dbReference type="Proteomes" id="UP000053263">
    <property type="component" value="Unassembled WGS sequence"/>
</dbReference>
<dbReference type="InterPro" id="IPR000210">
    <property type="entry name" value="BTB/POZ_dom"/>
</dbReference>
<dbReference type="HOGENOM" id="CLU_033082_3_2_1"/>
<feature type="compositionally biased region" description="Basic and acidic residues" evidence="1">
    <location>
        <begin position="10"/>
        <end position="25"/>
    </location>
</feature>
<dbReference type="SMART" id="SM00225">
    <property type="entry name" value="BTB"/>
    <property type="match status" value="1"/>
</dbReference>
<evidence type="ECO:0000313" key="3">
    <source>
        <dbReference type="EMBL" id="KII84009.1"/>
    </source>
</evidence>
<sequence>MALNGSNERPTTRTRTDGSEDEHSSNAEPNRSSTVWYQDGSIVLQAANTRFRVHHTILAKNSPIFGDMMSIGEPGGDENVEGCPLVVLHDSAEDLETLLRALYDRQYFDPRKTQPLSVITPILRLSKKYEIQYLYDDALGILTTEYPDTLKGWDEKFQRSVPAITRYAGLSFDVANLARELDLQSLLPCALYRCLLQDLERILDGITDPETSHVLKLSPHNQRVVMLGLPKVMCWSMNTACMWIGEGMQEMKQCNSKKCKRGFKGMSDYFRSAFPRSRALHRWSSKWDHKFCEKCLEVVKPRYEERRAHFWTQLPVYFDLAPSDG</sequence>
<dbReference type="OrthoDB" id="3217871at2759"/>
<dbReference type="CDD" id="cd18186">
    <property type="entry name" value="BTB_POZ_ZBTB_KLHL-like"/>
    <property type="match status" value="1"/>
</dbReference>
<accession>A0A0C9T3U4</accession>
<dbReference type="PROSITE" id="PS50097">
    <property type="entry name" value="BTB"/>
    <property type="match status" value="1"/>
</dbReference>
<evidence type="ECO:0000259" key="2">
    <source>
        <dbReference type="PROSITE" id="PS50097"/>
    </source>
</evidence>
<evidence type="ECO:0000256" key="1">
    <source>
        <dbReference type="SAM" id="MobiDB-lite"/>
    </source>
</evidence>
<feature type="domain" description="BTB" evidence="2">
    <location>
        <begin position="38"/>
        <end position="111"/>
    </location>
</feature>
<evidence type="ECO:0000313" key="4">
    <source>
        <dbReference type="Proteomes" id="UP000053263"/>
    </source>
</evidence>
<dbReference type="Pfam" id="PF00651">
    <property type="entry name" value="BTB"/>
    <property type="match status" value="1"/>
</dbReference>
<protein>
    <submittedName>
        <fullName evidence="3">Unplaced genomic scaffold PLICRscaffold_20, whole genome shotgun sequence</fullName>
    </submittedName>
</protein>
<proteinExistence type="predicted"/>
<feature type="region of interest" description="Disordered" evidence="1">
    <location>
        <begin position="1"/>
        <end position="32"/>
    </location>
</feature>
<keyword evidence="4" id="KW-1185">Reference proteome</keyword>
<dbReference type="EMBL" id="KN832573">
    <property type="protein sequence ID" value="KII84009.1"/>
    <property type="molecule type" value="Genomic_DNA"/>
</dbReference>
<organism evidence="3 4">
    <name type="scientific">Plicaturopsis crispa FD-325 SS-3</name>
    <dbReference type="NCBI Taxonomy" id="944288"/>
    <lineage>
        <taxon>Eukaryota</taxon>
        <taxon>Fungi</taxon>
        <taxon>Dikarya</taxon>
        <taxon>Basidiomycota</taxon>
        <taxon>Agaricomycotina</taxon>
        <taxon>Agaricomycetes</taxon>
        <taxon>Agaricomycetidae</taxon>
        <taxon>Amylocorticiales</taxon>
        <taxon>Amylocorticiaceae</taxon>
        <taxon>Plicatura</taxon>
        <taxon>Plicaturopsis crispa</taxon>
    </lineage>
</organism>
<dbReference type="InterPro" id="IPR011333">
    <property type="entry name" value="SKP1/BTB/POZ_sf"/>
</dbReference>